<comment type="similarity">
    <text evidence="1">Belongs to the AATF family.</text>
</comment>
<dbReference type="AlphaFoldDB" id="S7Q8U9"/>
<dbReference type="Pfam" id="PF08164">
    <property type="entry name" value="TRAUB"/>
    <property type="match status" value="1"/>
</dbReference>
<feature type="compositionally biased region" description="Basic and acidic residues" evidence="3">
    <location>
        <begin position="263"/>
        <end position="282"/>
    </location>
</feature>
<dbReference type="InterPro" id="IPR012617">
    <property type="entry name" value="AATF_C"/>
</dbReference>
<evidence type="ECO:0000256" key="2">
    <source>
        <dbReference type="ARBA" id="ARBA00013850"/>
    </source>
</evidence>
<dbReference type="PANTHER" id="PTHR15565:SF0">
    <property type="entry name" value="PROTEIN AATF"/>
    <property type="match status" value="1"/>
</dbReference>
<dbReference type="GO" id="GO:0000462">
    <property type="term" value="P:maturation of SSU-rRNA from tricistronic rRNA transcript (SSU-rRNA, 5.8S rRNA, LSU-rRNA)"/>
    <property type="evidence" value="ECO:0007669"/>
    <property type="project" value="TreeGrafter"/>
</dbReference>
<feature type="region of interest" description="Disordered" evidence="3">
    <location>
        <begin position="22"/>
        <end position="180"/>
    </location>
</feature>
<protein>
    <recommendedName>
        <fullName evidence="2">Protein BFR2</fullName>
    </recommendedName>
</protein>
<dbReference type="STRING" id="670483.S7Q8U9"/>
<dbReference type="PANTHER" id="PTHR15565">
    <property type="entry name" value="AATF PROTEIN APOPTOSIS ANTAGONIZING TRANSCRIPTION FACTOR"/>
    <property type="match status" value="1"/>
</dbReference>
<evidence type="ECO:0000313" key="6">
    <source>
        <dbReference type="EMBL" id="EPQ56406.1"/>
    </source>
</evidence>
<dbReference type="eggNOG" id="KOG2773">
    <property type="taxonomic scope" value="Eukaryota"/>
</dbReference>
<evidence type="ECO:0000256" key="3">
    <source>
        <dbReference type="SAM" id="MobiDB-lite"/>
    </source>
</evidence>
<reference evidence="6 7" key="1">
    <citation type="journal article" date="2012" name="Science">
        <title>The Paleozoic origin of enzymatic lignin decomposition reconstructed from 31 fungal genomes.</title>
        <authorList>
            <person name="Floudas D."/>
            <person name="Binder M."/>
            <person name="Riley R."/>
            <person name="Barry K."/>
            <person name="Blanchette R.A."/>
            <person name="Henrissat B."/>
            <person name="Martinez A.T."/>
            <person name="Otillar R."/>
            <person name="Spatafora J.W."/>
            <person name="Yadav J.S."/>
            <person name="Aerts A."/>
            <person name="Benoit I."/>
            <person name="Boyd A."/>
            <person name="Carlson A."/>
            <person name="Copeland A."/>
            <person name="Coutinho P.M."/>
            <person name="de Vries R.P."/>
            <person name="Ferreira P."/>
            <person name="Findley K."/>
            <person name="Foster B."/>
            <person name="Gaskell J."/>
            <person name="Glotzer D."/>
            <person name="Gorecki P."/>
            <person name="Heitman J."/>
            <person name="Hesse C."/>
            <person name="Hori C."/>
            <person name="Igarashi K."/>
            <person name="Jurgens J.A."/>
            <person name="Kallen N."/>
            <person name="Kersten P."/>
            <person name="Kohler A."/>
            <person name="Kuees U."/>
            <person name="Kumar T.K.A."/>
            <person name="Kuo A."/>
            <person name="LaButti K."/>
            <person name="Larrondo L.F."/>
            <person name="Lindquist E."/>
            <person name="Ling A."/>
            <person name="Lombard V."/>
            <person name="Lucas S."/>
            <person name="Lundell T."/>
            <person name="Martin R."/>
            <person name="McLaughlin D.J."/>
            <person name="Morgenstern I."/>
            <person name="Morin E."/>
            <person name="Murat C."/>
            <person name="Nagy L.G."/>
            <person name="Nolan M."/>
            <person name="Ohm R.A."/>
            <person name="Patyshakuliyeva A."/>
            <person name="Rokas A."/>
            <person name="Ruiz-Duenas F.J."/>
            <person name="Sabat G."/>
            <person name="Salamov A."/>
            <person name="Samejima M."/>
            <person name="Schmutz J."/>
            <person name="Slot J.C."/>
            <person name="St John F."/>
            <person name="Stenlid J."/>
            <person name="Sun H."/>
            <person name="Sun S."/>
            <person name="Syed K."/>
            <person name="Tsang A."/>
            <person name="Wiebenga A."/>
            <person name="Young D."/>
            <person name="Pisabarro A."/>
            <person name="Eastwood D.C."/>
            <person name="Martin F."/>
            <person name="Cullen D."/>
            <person name="Grigoriev I.V."/>
            <person name="Hibbett D.S."/>
        </authorList>
    </citation>
    <scope>NUCLEOTIDE SEQUENCE [LARGE SCALE GENOMIC DNA]</scope>
    <source>
        <strain evidence="6 7">ATCC 11539</strain>
    </source>
</reference>
<proteinExistence type="inferred from homology"/>
<dbReference type="HOGENOM" id="CLU_018299_2_1_1"/>
<dbReference type="EMBL" id="KB469300">
    <property type="protein sequence ID" value="EPQ56406.1"/>
    <property type="molecule type" value="Genomic_DNA"/>
</dbReference>
<dbReference type="Pfam" id="PF13339">
    <property type="entry name" value="AATF-Che1"/>
    <property type="match status" value="1"/>
</dbReference>
<dbReference type="InterPro" id="IPR025160">
    <property type="entry name" value="AATF"/>
</dbReference>
<dbReference type="RefSeq" id="XP_007865143.1">
    <property type="nucleotide sequence ID" value="XM_007866952.1"/>
</dbReference>
<dbReference type="GO" id="GO:0005730">
    <property type="term" value="C:nucleolus"/>
    <property type="evidence" value="ECO:0007669"/>
    <property type="project" value="TreeGrafter"/>
</dbReference>
<feature type="compositionally biased region" description="Basic and acidic residues" evidence="3">
    <location>
        <begin position="63"/>
        <end position="77"/>
    </location>
</feature>
<feature type="domain" description="Apoptosis-antagonizing transcription factor C-terminal" evidence="4">
    <location>
        <begin position="387"/>
        <end position="473"/>
    </location>
</feature>
<gene>
    <name evidence="6" type="ORF">GLOTRDRAFT_138142</name>
</gene>
<evidence type="ECO:0000313" key="7">
    <source>
        <dbReference type="Proteomes" id="UP000030669"/>
    </source>
</evidence>
<sequence length="513" mass="57013">MPEHRLSLAQQIAQLDEAAPIDFDPDDLHAAGREPEEDQGEVAAGNAAAREHYVDVGPSAIRKLHDSISDPKYEGVRTSRKQLMDTDEDEELSEDDVGEAPLDHEGDEAESSGSEDEDDEEIPSESGSEDEDEPPPKSTKAFSSHVNDHSQDQSAPPAEDISSTLRKTREEDRKKGKAVSRQLTLWDSILDARIRLQKAVTAANRLPLPKDLSTYAAHPEVQTSLNKMFEEALSLSDTLFDFQETLLTTNDIIKSPPRKRRRTGEDQEQHVPDHDSAIREASEASSALEHAFHPYLVQTLTKWSAKVQAVAPSVLLPSTRNAFSRNQNQVKSAVQLVDEALADRTKLLGRTRIRRGGKARIGQVEQENQESSPDKEDPRVFDDTDFYQQLLRDVISTRTSDSSLLPGGAAYPNQRANKSKQKKKAVDTRASKGRKLRYEVHEKLQNFMVPVPMHAARGAWHEEQIDELFASLLGKGFEDAGGMDGVGGDVDADRKKLEEEAERAVQEGFRVFG</sequence>
<dbReference type="InterPro" id="IPR039223">
    <property type="entry name" value="AATF/Bfr2"/>
</dbReference>
<feature type="region of interest" description="Disordered" evidence="3">
    <location>
        <begin position="400"/>
        <end position="432"/>
    </location>
</feature>
<dbReference type="OMA" id="INFMAPN"/>
<dbReference type="GeneID" id="19303914"/>
<organism evidence="6 7">
    <name type="scientific">Gloeophyllum trabeum (strain ATCC 11539 / FP-39264 / Madison 617)</name>
    <name type="common">Brown rot fungus</name>
    <dbReference type="NCBI Taxonomy" id="670483"/>
    <lineage>
        <taxon>Eukaryota</taxon>
        <taxon>Fungi</taxon>
        <taxon>Dikarya</taxon>
        <taxon>Basidiomycota</taxon>
        <taxon>Agaricomycotina</taxon>
        <taxon>Agaricomycetes</taxon>
        <taxon>Gloeophyllales</taxon>
        <taxon>Gloeophyllaceae</taxon>
        <taxon>Gloeophyllum</taxon>
    </lineage>
</organism>
<dbReference type="Proteomes" id="UP000030669">
    <property type="component" value="Unassembled WGS sequence"/>
</dbReference>
<feature type="domain" description="AATF leucine zipper-containing" evidence="5">
    <location>
        <begin position="172"/>
        <end position="306"/>
    </location>
</feature>
<feature type="compositionally biased region" description="Acidic residues" evidence="3">
    <location>
        <begin position="105"/>
        <end position="133"/>
    </location>
</feature>
<dbReference type="KEGG" id="gtr:GLOTRDRAFT_138142"/>
<evidence type="ECO:0000259" key="5">
    <source>
        <dbReference type="Pfam" id="PF13339"/>
    </source>
</evidence>
<feature type="region of interest" description="Disordered" evidence="3">
    <location>
        <begin position="251"/>
        <end position="284"/>
    </location>
</feature>
<evidence type="ECO:0000256" key="1">
    <source>
        <dbReference type="ARBA" id="ARBA00008966"/>
    </source>
</evidence>
<feature type="compositionally biased region" description="Acidic residues" evidence="3">
    <location>
        <begin position="85"/>
        <end position="98"/>
    </location>
</feature>
<accession>S7Q8U9</accession>
<feature type="region of interest" description="Disordered" evidence="3">
    <location>
        <begin position="357"/>
        <end position="380"/>
    </location>
</feature>
<dbReference type="OrthoDB" id="5783963at2759"/>
<name>S7Q8U9_GLOTA</name>
<evidence type="ECO:0000259" key="4">
    <source>
        <dbReference type="Pfam" id="PF08164"/>
    </source>
</evidence>
<keyword evidence="7" id="KW-1185">Reference proteome</keyword>